<dbReference type="AlphaFoldDB" id="A0A5J4UK56"/>
<proteinExistence type="predicted"/>
<dbReference type="OrthoDB" id="10264864at2759"/>
<dbReference type="PANTHER" id="PTHR48123:SF1">
    <property type="entry name" value="AAA+ ATPASE DOMAIN-CONTAINING PROTEIN"/>
    <property type="match status" value="1"/>
</dbReference>
<dbReference type="PANTHER" id="PTHR48123">
    <property type="entry name" value="ARL2_BIND_BART DOMAIN-CONTAINING PROTEIN"/>
    <property type="match status" value="1"/>
</dbReference>
<evidence type="ECO:0000313" key="1">
    <source>
        <dbReference type="EMBL" id="KAA6371066.1"/>
    </source>
</evidence>
<reference evidence="1 2" key="1">
    <citation type="submission" date="2019-03" db="EMBL/GenBank/DDBJ databases">
        <title>Single cell metagenomics reveals metabolic interactions within the superorganism composed of flagellate Streblomastix strix and complex community of Bacteroidetes bacteria on its surface.</title>
        <authorList>
            <person name="Treitli S.C."/>
            <person name="Kolisko M."/>
            <person name="Husnik F."/>
            <person name="Keeling P."/>
            <person name="Hampl V."/>
        </authorList>
    </citation>
    <scope>NUCLEOTIDE SEQUENCE [LARGE SCALE GENOMIC DNA]</scope>
    <source>
        <strain evidence="1">ST1C</strain>
    </source>
</reference>
<organism evidence="1 2">
    <name type="scientific">Streblomastix strix</name>
    <dbReference type="NCBI Taxonomy" id="222440"/>
    <lineage>
        <taxon>Eukaryota</taxon>
        <taxon>Metamonada</taxon>
        <taxon>Preaxostyla</taxon>
        <taxon>Oxymonadida</taxon>
        <taxon>Streblomastigidae</taxon>
        <taxon>Streblomastix</taxon>
    </lineage>
</organism>
<protein>
    <submittedName>
        <fullName evidence="1">Uncharacterized protein</fullName>
    </submittedName>
</protein>
<dbReference type="EMBL" id="SNRW01014805">
    <property type="protein sequence ID" value="KAA6371066.1"/>
    <property type="molecule type" value="Genomic_DNA"/>
</dbReference>
<dbReference type="Proteomes" id="UP000324800">
    <property type="component" value="Unassembled WGS sequence"/>
</dbReference>
<comment type="caution">
    <text evidence="1">The sequence shown here is derived from an EMBL/GenBank/DDBJ whole genome shotgun (WGS) entry which is preliminary data.</text>
</comment>
<accession>A0A5J4UK56</accession>
<gene>
    <name evidence="1" type="ORF">EZS28_033408</name>
</gene>
<name>A0A5J4UK56_9EUKA</name>
<sequence>MKDLITIPTKIVPYAEVNEVLDELIECKKAYDDVIEYKLENQMKDESKKDILSHIGAKDFSIKFPHTIVLFDDAMSIFKNKNNPLYKKLFKNRQPRITYFLCLQVIIGSDASIKSNVDTIYFFGGFNRQKFNLFFYQSSIPLDKETLWNEYVNLGKREALLVQYNNDGTMINLVAFMKPSLSRIIIWKPLQVPIVKFSLFEPI</sequence>
<evidence type="ECO:0000313" key="2">
    <source>
        <dbReference type="Proteomes" id="UP000324800"/>
    </source>
</evidence>